<comment type="caution">
    <text evidence="1">The sequence shown here is derived from an EMBL/GenBank/DDBJ whole genome shotgun (WGS) entry which is preliminary data.</text>
</comment>
<accession>A0ABT5X9U6</accession>
<dbReference type="InterPro" id="IPR052022">
    <property type="entry name" value="26kDa_periplasmic_antigen"/>
</dbReference>
<dbReference type="PANTHER" id="PTHR34387:SF2">
    <property type="entry name" value="SLR1258 PROTEIN"/>
    <property type="match status" value="1"/>
</dbReference>
<dbReference type="Gene3D" id="3.30.70.2970">
    <property type="entry name" value="Protein of unknown function (DUF541), domain 2"/>
    <property type="match status" value="1"/>
</dbReference>
<evidence type="ECO:0000313" key="1">
    <source>
        <dbReference type="EMBL" id="MDF0591457.1"/>
    </source>
</evidence>
<keyword evidence="2" id="KW-1185">Reference proteome</keyword>
<evidence type="ECO:0000313" key="2">
    <source>
        <dbReference type="Proteomes" id="UP001220010"/>
    </source>
</evidence>
<name>A0ABT5X9U6_9EURY</name>
<gene>
    <name evidence="1" type="ORF">P0O15_09830</name>
</gene>
<dbReference type="RefSeq" id="WP_316967190.1">
    <property type="nucleotide sequence ID" value="NZ_JARFPK010000041.1"/>
</dbReference>
<dbReference type="EMBL" id="JARFPK010000041">
    <property type="protein sequence ID" value="MDF0591457.1"/>
    <property type="molecule type" value="Genomic_DNA"/>
</dbReference>
<reference evidence="1 2" key="1">
    <citation type="submission" date="2023-03" db="EMBL/GenBank/DDBJ databases">
        <title>WGS of Methanotrichaceae archaeon Mx.</title>
        <authorList>
            <person name="Sorokin D.Y."/>
            <person name="Merkel A.Y."/>
        </authorList>
    </citation>
    <scope>NUCLEOTIDE SEQUENCE [LARGE SCALE GENOMIC DNA]</scope>
    <source>
        <strain evidence="1 2">Mx</strain>
    </source>
</reference>
<dbReference type="PANTHER" id="PTHR34387">
    <property type="entry name" value="SLR1258 PROTEIN"/>
    <property type="match status" value="1"/>
</dbReference>
<protein>
    <submittedName>
        <fullName evidence="1">SIMPL domain-containing protein</fullName>
    </submittedName>
</protein>
<dbReference type="Pfam" id="PF04402">
    <property type="entry name" value="SIMPL"/>
    <property type="match status" value="1"/>
</dbReference>
<dbReference type="Proteomes" id="UP001220010">
    <property type="component" value="Unassembled WGS sequence"/>
</dbReference>
<sequence length="248" mass="25918">MRIFEALLLGMIAILASAPASLAAYDECDVSWLTVSGTGEATADADIVTIVLGVQTRDESAALAVAENGRMMADTIDALKAAGVPEEEIKTSSYSIYPTRDWIDGRQSEKVIFEVNNRVTFTLDLADEMDIGAVLDAAVGAGANTVESIFFGLRDPTPVQEEALEEAVVDAMGKALVITEAAGMALGRILSISEGGASPQPMAESRIYFAADAGAATPIVPGDVKVTAMVTITYEIMSGVVIPPDQAE</sequence>
<proteinExistence type="predicted"/>
<dbReference type="InterPro" id="IPR007497">
    <property type="entry name" value="SIMPL/DUF541"/>
</dbReference>
<dbReference type="Gene3D" id="3.30.110.170">
    <property type="entry name" value="Protein of unknown function (DUF541), domain 1"/>
    <property type="match status" value="1"/>
</dbReference>
<organism evidence="1 2">
    <name type="scientific">Candidatus Methanocrinis natronophilus</name>
    <dbReference type="NCBI Taxonomy" id="3033396"/>
    <lineage>
        <taxon>Archaea</taxon>
        <taxon>Methanobacteriati</taxon>
        <taxon>Methanobacteriota</taxon>
        <taxon>Stenosarchaea group</taxon>
        <taxon>Methanomicrobia</taxon>
        <taxon>Methanotrichales</taxon>
        <taxon>Methanotrichaceae</taxon>
        <taxon>Methanocrinis</taxon>
    </lineage>
</organism>